<keyword evidence="5 7" id="KW-0472">Membrane</keyword>
<dbReference type="PANTHER" id="PTHR34220:SF7">
    <property type="entry name" value="SENSOR HISTIDINE KINASE YPDA"/>
    <property type="match status" value="1"/>
</dbReference>
<dbReference type="Proteomes" id="UP000593601">
    <property type="component" value="Chromosome"/>
</dbReference>
<dbReference type="Gene3D" id="6.10.340.10">
    <property type="match status" value="1"/>
</dbReference>
<dbReference type="AlphaFoldDB" id="A0A7M2RF76"/>
<keyword evidence="11" id="KW-1185">Reference proteome</keyword>
<evidence type="ECO:0000313" key="11">
    <source>
        <dbReference type="Proteomes" id="UP000593601"/>
    </source>
</evidence>
<evidence type="ECO:0000259" key="9">
    <source>
        <dbReference type="Pfam" id="PF06580"/>
    </source>
</evidence>
<dbReference type="InterPro" id="IPR036890">
    <property type="entry name" value="HATPase_C_sf"/>
</dbReference>
<proteinExistence type="predicted"/>
<feature type="transmembrane region" description="Helical" evidence="7">
    <location>
        <begin position="296"/>
        <end position="319"/>
    </location>
</feature>
<organism evidence="10 11">
    <name type="scientific">Blautia liquoris</name>
    <dbReference type="NCBI Taxonomy" id="2779518"/>
    <lineage>
        <taxon>Bacteria</taxon>
        <taxon>Bacillati</taxon>
        <taxon>Bacillota</taxon>
        <taxon>Clostridia</taxon>
        <taxon>Lachnospirales</taxon>
        <taxon>Lachnospiraceae</taxon>
        <taxon>Blautia</taxon>
    </lineage>
</organism>
<accession>A0A7M2RF76</accession>
<evidence type="ECO:0000256" key="7">
    <source>
        <dbReference type="SAM" id="Phobius"/>
    </source>
</evidence>
<evidence type="ECO:0000256" key="2">
    <source>
        <dbReference type="ARBA" id="ARBA00022475"/>
    </source>
</evidence>
<dbReference type="EMBL" id="CP063304">
    <property type="protein sequence ID" value="QOV18621.1"/>
    <property type="molecule type" value="Genomic_DNA"/>
</dbReference>
<keyword evidence="2" id="KW-1003">Cell membrane</keyword>
<evidence type="ECO:0000259" key="8">
    <source>
        <dbReference type="Pfam" id="PF02743"/>
    </source>
</evidence>
<keyword evidence="10" id="KW-0418">Kinase</keyword>
<keyword evidence="4 7" id="KW-1133">Transmembrane helix</keyword>
<evidence type="ECO:0000256" key="4">
    <source>
        <dbReference type="ARBA" id="ARBA00022989"/>
    </source>
</evidence>
<keyword evidence="3 7" id="KW-0812">Transmembrane</keyword>
<evidence type="ECO:0000256" key="6">
    <source>
        <dbReference type="SAM" id="Coils"/>
    </source>
</evidence>
<keyword evidence="10" id="KW-0808">Transferase</keyword>
<dbReference type="SUPFAM" id="SSF55874">
    <property type="entry name" value="ATPase domain of HSP90 chaperone/DNA topoisomerase II/histidine kinase"/>
    <property type="match status" value="1"/>
</dbReference>
<dbReference type="GO" id="GO:0000155">
    <property type="term" value="F:phosphorelay sensor kinase activity"/>
    <property type="evidence" value="ECO:0007669"/>
    <property type="project" value="InterPro"/>
</dbReference>
<dbReference type="InterPro" id="IPR050640">
    <property type="entry name" value="Bact_2-comp_sensor_kinase"/>
</dbReference>
<dbReference type="Pfam" id="PF06580">
    <property type="entry name" value="His_kinase"/>
    <property type="match status" value="1"/>
</dbReference>
<dbReference type="InterPro" id="IPR010559">
    <property type="entry name" value="Sig_transdc_His_kin_internal"/>
</dbReference>
<evidence type="ECO:0000256" key="5">
    <source>
        <dbReference type="ARBA" id="ARBA00023136"/>
    </source>
</evidence>
<evidence type="ECO:0000313" key="10">
    <source>
        <dbReference type="EMBL" id="QOV18621.1"/>
    </source>
</evidence>
<sequence length="584" mass="67592">MKALKLSIRSQIMISMISITVAVMLILGVTSYRVSKKTVEADYRETHTKNLEVMHHMIDLHMNEAVDQLRSLLSNLEFREIMNTDNHEVPYFTVGNQLKLHDILQNILKTSPEYQEIMVFSKQGSLYYTSKYQNTVKYIRKFYEETDVQILPWMERAKEKKGREVFYNTNLILGEKNQKTFSITKCLIDADTKESFGYVVMTIRKSMLNSLFQSKEKDYTSNQYIIIDTESEKYVNKEDIVLYFEGNSNREDDILKAIRDEDKSHYIFTSYRNDITGWKLIGIVDKTELQKSSSLIGMYILTAGIVLCAALAMTSYMMAGKISKPLHVLEQTIQDVSDGNSTVTTFFDDSEVGRIGNLFKYFVNNNLELKEKLMNSKLQEREAELQMLQSQINPHFLYNTLDSIYLMAVIQNNDDIAQMVSALSDLFRLSLNQGKKMITVSDAVIHAEKYMYIQNVRFHNRFHIHIQIPLRLLKMNILNFLLQPIVENSVIHGLEPRVGEGNIWIKAYERNSYLYLIVSDDGVGMDHINIMDNGYGVKNVRDRIMLFYGNDSKLRCKSKKNVGTVVMLKLKLMEDSKGDQSCGY</sequence>
<evidence type="ECO:0000256" key="1">
    <source>
        <dbReference type="ARBA" id="ARBA00004651"/>
    </source>
</evidence>
<dbReference type="Pfam" id="PF02743">
    <property type="entry name" value="dCache_1"/>
    <property type="match status" value="1"/>
</dbReference>
<dbReference type="GO" id="GO:0005886">
    <property type="term" value="C:plasma membrane"/>
    <property type="evidence" value="ECO:0007669"/>
    <property type="project" value="UniProtKB-SubCell"/>
</dbReference>
<comment type="subcellular location">
    <subcellularLocation>
        <location evidence="1">Cell membrane</location>
        <topology evidence="1">Multi-pass membrane protein</topology>
    </subcellularLocation>
</comment>
<dbReference type="Gene3D" id="3.30.565.10">
    <property type="entry name" value="Histidine kinase-like ATPase, C-terminal domain"/>
    <property type="match status" value="1"/>
</dbReference>
<keyword evidence="6" id="KW-0175">Coiled coil</keyword>
<protein>
    <submittedName>
        <fullName evidence="10">Histidine kinase</fullName>
    </submittedName>
</protein>
<dbReference type="InterPro" id="IPR033479">
    <property type="entry name" value="dCache_1"/>
</dbReference>
<feature type="coiled-coil region" evidence="6">
    <location>
        <begin position="364"/>
        <end position="391"/>
    </location>
</feature>
<dbReference type="KEGG" id="bliq:INP51_11480"/>
<feature type="domain" description="Signal transduction histidine kinase internal region" evidence="9">
    <location>
        <begin position="383"/>
        <end position="462"/>
    </location>
</feature>
<dbReference type="RefSeq" id="WP_193734983.1">
    <property type="nucleotide sequence ID" value="NZ_CP063304.1"/>
</dbReference>
<feature type="transmembrane region" description="Helical" evidence="7">
    <location>
        <begin position="12"/>
        <end position="32"/>
    </location>
</feature>
<dbReference type="PANTHER" id="PTHR34220">
    <property type="entry name" value="SENSOR HISTIDINE KINASE YPDA"/>
    <property type="match status" value="1"/>
</dbReference>
<feature type="domain" description="Cache" evidence="8">
    <location>
        <begin position="40"/>
        <end position="282"/>
    </location>
</feature>
<evidence type="ECO:0000256" key="3">
    <source>
        <dbReference type="ARBA" id="ARBA00022692"/>
    </source>
</evidence>
<gene>
    <name evidence="10" type="ORF">INP51_11480</name>
</gene>
<name>A0A7M2RF76_9FIRM</name>
<reference evidence="10 11" key="1">
    <citation type="submission" date="2020-10" db="EMBL/GenBank/DDBJ databases">
        <title>Blautia liquoris sp.nov., isolated from the mud in a fermentation cellar used for the production of Chinese strong-flavoured liquor.</title>
        <authorList>
            <person name="Lu L."/>
        </authorList>
    </citation>
    <scope>NUCLEOTIDE SEQUENCE [LARGE SCALE GENOMIC DNA]</scope>
    <source>
        <strain evidence="10 11">LZLJ-3</strain>
    </source>
</reference>